<gene>
    <name evidence="2" type="ORF">ACFOEN_10210</name>
</gene>
<dbReference type="EMBL" id="JBHRTI010000004">
    <property type="protein sequence ID" value="MFC3148017.1"/>
    <property type="molecule type" value="Genomic_DNA"/>
</dbReference>
<organism evidence="2 3">
    <name type="scientific">Piscinibacterium candidicorallinum</name>
    <dbReference type="NCBI Taxonomy" id="1793872"/>
    <lineage>
        <taxon>Bacteria</taxon>
        <taxon>Pseudomonadati</taxon>
        <taxon>Pseudomonadota</taxon>
        <taxon>Betaproteobacteria</taxon>
        <taxon>Burkholderiales</taxon>
        <taxon>Piscinibacterium</taxon>
    </lineage>
</organism>
<dbReference type="Proteomes" id="UP001595556">
    <property type="component" value="Unassembled WGS sequence"/>
</dbReference>
<keyword evidence="3" id="KW-1185">Reference proteome</keyword>
<evidence type="ECO:0000313" key="2">
    <source>
        <dbReference type="EMBL" id="MFC3148017.1"/>
    </source>
</evidence>
<accession>A0ABV7H9G4</accession>
<keyword evidence="1" id="KW-0472">Membrane</keyword>
<comment type="caution">
    <text evidence="2">The sequence shown here is derived from an EMBL/GenBank/DDBJ whole genome shotgun (WGS) entry which is preliminary data.</text>
</comment>
<reference evidence="3" key="1">
    <citation type="journal article" date="2019" name="Int. J. Syst. Evol. Microbiol.">
        <title>The Global Catalogue of Microorganisms (GCM) 10K type strain sequencing project: providing services to taxonomists for standard genome sequencing and annotation.</title>
        <authorList>
            <consortium name="The Broad Institute Genomics Platform"/>
            <consortium name="The Broad Institute Genome Sequencing Center for Infectious Disease"/>
            <person name="Wu L."/>
            <person name="Ma J."/>
        </authorList>
    </citation>
    <scope>NUCLEOTIDE SEQUENCE [LARGE SCALE GENOMIC DNA]</scope>
    <source>
        <strain evidence="3">KCTC 52168</strain>
    </source>
</reference>
<evidence type="ECO:0000313" key="3">
    <source>
        <dbReference type="Proteomes" id="UP001595556"/>
    </source>
</evidence>
<feature type="transmembrane region" description="Helical" evidence="1">
    <location>
        <begin position="65"/>
        <end position="84"/>
    </location>
</feature>
<feature type="transmembrane region" description="Helical" evidence="1">
    <location>
        <begin position="12"/>
        <end position="29"/>
    </location>
</feature>
<proteinExistence type="predicted"/>
<sequence>MEVLLRSPHLIDAIALMTLLEAVVLYALHRLRGLGPPPHEWLPNIVSGVLLMLSLRSVLAQSAWWWIAGFLLAAGVVHWMDLISRWRVPPTRPR</sequence>
<feature type="transmembrane region" description="Helical" evidence="1">
    <location>
        <begin position="41"/>
        <end position="59"/>
    </location>
</feature>
<protein>
    <submittedName>
        <fullName evidence="2">Uncharacterized protein</fullName>
    </submittedName>
</protein>
<dbReference type="RefSeq" id="WP_377303584.1">
    <property type="nucleotide sequence ID" value="NZ_CP180191.1"/>
</dbReference>
<keyword evidence="1" id="KW-0812">Transmembrane</keyword>
<keyword evidence="1" id="KW-1133">Transmembrane helix</keyword>
<name>A0ABV7H9G4_9BURK</name>
<evidence type="ECO:0000256" key="1">
    <source>
        <dbReference type="SAM" id="Phobius"/>
    </source>
</evidence>